<dbReference type="RefSeq" id="WP_129965333.1">
    <property type="nucleotide sequence ID" value="NZ_JACBZE010000001.1"/>
</dbReference>
<evidence type="ECO:0000313" key="2">
    <source>
        <dbReference type="Proteomes" id="UP000292734"/>
    </source>
</evidence>
<dbReference type="Proteomes" id="UP000292734">
    <property type="component" value="Unassembled WGS sequence"/>
</dbReference>
<gene>
    <name evidence="1" type="ORF">EWH08_02025</name>
</gene>
<protein>
    <submittedName>
        <fullName evidence="1">Uncharacterized protein</fullName>
    </submittedName>
</protein>
<evidence type="ECO:0000313" key="1">
    <source>
        <dbReference type="EMBL" id="RYM03304.1"/>
    </source>
</evidence>
<reference evidence="1 2" key="1">
    <citation type="submission" date="2019-02" db="EMBL/GenBank/DDBJ databases">
        <authorList>
            <person name="Feng G."/>
        </authorList>
    </citation>
    <scope>NUCLEOTIDE SEQUENCE [LARGE SCALE GENOMIC DNA]</scope>
    <source>
        <strain evidence="1 2">DSM 26779</strain>
    </source>
</reference>
<dbReference type="AlphaFoldDB" id="A0A4Q4JAA3"/>
<sequence>MTMMMRRQVPDAVAVAAVSPRAPAAAPMVPGRAPGCRSPVWGATNVDRGMVDGRLRVRGGRLLDFDPARLLPDSTTAVARVRHAHDLIVKD</sequence>
<dbReference type="EMBL" id="SEOM01000001">
    <property type="protein sequence ID" value="RYM03304.1"/>
    <property type="molecule type" value="Genomic_DNA"/>
</dbReference>
<comment type="caution">
    <text evidence="1">The sequence shown here is derived from an EMBL/GenBank/DDBJ whole genome shotgun (WGS) entry which is preliminary data.</text>
</comment>
<proteinExistence type="predicted"/>
<accession>A0A4Q4JAA3</accession>
<name>A0A4Q4JAA3_9SPHN</name>
<organism evidence="1 2">
    <name type="scientific">Sphingobium indicum</name>
    <dbReference type="NCBI Taxonomy" id="332055"/>
    <lineage>
        <taxon>Bacteria</taxon>
        <taxon>Pseudomonadati</taxon>
        <taxon>Pseudomonadota</taxon>
        <taxon>Alphaproteobacteria</taxon>
        <taxon>Sphingomonadales</taxon>
        <taxon>Sphingomonadaceae</taxon>
        <taxon>Sphingobium</taxon>
    </lineage>
</organism>